<dbReference type="Gene3D" id="3.80.30.20">
    <property type="entry name" value="tm_1862 like domain"/>
    <property type="match status" value="1"/>
</dbReference>
<dbReference type="InterPro" id="IPR058240">
    <property type="entry name" value="rSAM_sf"/>
</dbReference>
<dbReference type="SMART" id="SM00729">
    <property type="entry name" value="Elp3"/>
    <property type="match status" value="1"/>
</dbReference>
<sequence length="450" mass="51865">MKRNNNLLLVNPWIYDFTAYDFWSKPLGLLYVAGILIEQGYKISYIDCMDRYNRDVLKLQNREFPKKDEFGRGPFYKEEVKKPEVLKNIPRRFSRYGITEDVFIDELTKIPSPQVVLITSIMSYWYPGVCRVIELIKEVFPGIPIILGGVYAALCFEHAFIFSGADYIIKGNSIRDLIKILEQDAGNKKDYSKYEKGLDNLPYPAWGLYSNLDYICILSSRGCPYRCSYCASFRINPKLEFRNPIDVVKEIEYWHREREIKDFVFYDDALLINSEDNFLIILEGLINKKLAVRLHTPNGIHVRMINEKIALKMYQAGVETIRLGFETVDPRLQSETGGKVTNLEFKKAVDYLLKARFKTSQIGAYLLVGLPGQNLQEIVDSIRFVIDCGAHPRLAKFSAIPGTKIWSEAKSHFNLKGDIDPLFHNDALLPYLSPDITIKAYQQMKSIAKI</sequence>
<dbReference type="SUPFAM" id="SSF52242">
    <property type="entry name" value="Cobalamin (vitamin B12)-binding domain"/>
    <property type="match status" value="1"/>
</dbReference>
<dbReference type="Proteomes" id="UP000177701">
    <property type="component" value="Unassembled WGS sequence"/>
</dbReference>
<dbReference type="SFLD" id="SFLDS00029">
    <property type="entry name" value="Radical_SAM"/>
    <property type="match status" value="1"/>
</dbReference>
<accession>A0A1F5AES2</accession>
<evidence type="ECO:0000256" key="3">
    <source>
        <dbReference type="ARBA" id="ARBA00022723"/>
    </source>
</evidence>
<gene>
    <name evidence="8" type="ORF">A2V47_02710</name>
</gene>
<organism evidence="8 9">
    <name type="scientific">Candidatus Sediminicultor quintus</name>
    <dbReference type="NCBI Taxonomy" id="1797291"/>
    <lineage>
        <taxon>Bacteria</taxon>
        <taxon>Pseudomonadati</taxon>
        <taxon>Atribacterota</taxon>
        <taxon>Candidatus Phoenicimicrobiia</taxon>
        <taxon>Candidatus Pheonicimicrobiales</taxon>
        <taxon>Candidatus Phoenicimicrobiaceae</taxon>
        <taxon>Candidatus Sediminicultor</taxon>
    </lineage>
</organism>
<dbReference type="InterPro" id="IPR023404">
    <property type="entry name" value="rSAM_horseshoe"/>
</dbReference>
<reference evidence="8 9" key="1">
    <citation type="journal article" date="2016" name="Nat. Commun.">
        <title>Thousands of microbial genomes shed light on interconnected biogeochemical processes in an aquifer system.</title>
        <authorList>
            <person name="Anantharaman K."/>
            <person name="Brown C.T."/>
            <person name="Hug L.A."/>
            <person name="Sharon I."/>
            <person name="Castelle C.J."/>
            <person name="Probst A.J."/>
            <person name="Thomas B.C."/>
            <person name="Singh A."/>
            <person name="Wilkins M.J."/>
            <person name="Karaoz U."/>
            <person name="Brodie E.L."/>
            <person name="Williams K.H."/>
            <person name="Hubbard S.S."/>
            <person name="Banfield J.F."/>
        </authorList>
    </citation>
    <scope>NUCLEOTIDE SEQUENCE [LARGE SCALE GENOMIC DNA]</scope>
</reference>
<dbReference type="GO" id="GO:0031419">
    <property type="term" value="F:cobalamin binding"/>
    <property type="evidence" value="ECO:0007669"/>
    <property type="project" value="InterPro"/>
</dbReference>
<dbReference type="GO" id="GO:0046872">
    <property type="term" value="F:metal ion binding"/>
    <property type="evidence" value="ECO:0007669"/>
    <property type="project" value="UniProtKB-KW"/>
</dbReference>
<evidence type="ECO:0000256" key="1">
    <source>
        <dbReference type="ARBA" id="ARBA00001966"/>
    </source>
</evidence>
<dbReference type="Pfam" id="PF04055">
    <property type="entry name" value="Radical_SAM"/>
    <property type="match status" value="1"/>
</dbReference>
<evidence type="ECO:0000313" key="8">
    <source>
        <dbReference type="EMBL" id="OGD16377.1"/>
    </source>
</evidence>
<comment type="caution">
    <text evidence="8">The sequence shown here is derived from an EMBL/GenBank/DDBJ whole genome shotgun (WGS) entry which is preliminary data.</text>
</comment>
<evidence type="ECO:0000256" key="4">
    <source>
        <dbReference type="ARBA" id="ARBA00023004"/>
    </source>
</evidence>
<dbReference type="GO" id="GO:0003824">
    <property type="term" value="F:catalytic activity"/>
    <property type="evidence" value="ECO:0007669"/>
    <property type="project" value="InterPro"/>
</dbReference>
<feature type="domain" description="Radical SAM core" evidence="7">
    <location>
        <begin position="209"/>
        <end position="439"/>
    </location>
</feature>
<dbReference type="SUPFAM" id="SSF102114">
    <property type="entry name" value="Radical SAM enzymes"/>
    <property type="match status" value="1"/>
</dbReference>
<dbReference type="PANTHER" id="PTHR43409:SF15">
    <property type="entry name" value="PUTATIVE-RELATED"/>
    <property type="match status" value="1"/>
</dbReference>
<comment type="cofactor">
    <cofactor evidence="1">
        <name>[4Fe-4S] cluster</name>
        <dbReference type="ChEBI" id="CHEBI:49883"/>
    </cofactor>
</comment>
<evidence type="ECO:0000256" key="5">
    <source>
        <dbReference type="ARBA" id="ARBA00023014"/>
    </source>
</evidence>
<dbReference type="AlphaFoldDB" id="A0A1F5AES2"/>
<evidence type="ECO:0000259" key="7">
    <source>
        <dbReference type="PROSITE" id="PS51918"/>
    </source>
</evidence>
<evidence type="ECO:0000256" key="2">
    <source>
        <dbReference type="ARBA" id="ARBA00022691"/>
    </source>
</evidence>
<dbReference type="PROSITE" id="PS51332">
    <property type="entry name" value="B12_BINDING"/>
    <property type="match status" value="1"/>
</dbReference>
<evidence type="ECO:0000313" key="9">
    <source>
        <dbReference type="Proteomes" id="UP000177701"/>
    </source>
</evidence>
<protein>
    <submittedName>
        <fullName evidence="8">Radical SAM protein</fullName>
    </submittedName>
</protein>
<dbReference type="Gene3D" id="3.40.50.280">
    <property type="entry name" value="Cobalamin-binding domain"/>
    <property type="match status" value="1"/>
</dbReference>
<dbReference type="GO" id="GO:0005829">
    <property type="term" value="C:cytosol"/>
    <property type="evidence" value="ECO:0007669"/>
    <property type="project" value="TreeGrafter"/>
</dbReference>
<dbReference type="InterPro" id="IPR006638">
    <property type="entry name" value="Elp3/MiaA/NifB-like_rSAM"/>
</dbReference>
<dbReference type="EMBL" id="MEYH01000035">
    <property type="protein sequence ID" value="OGD16377.1"/>
    <property type="molecule type" value="Genomic_DNA"/>
</dbReference>
<feature type="domain" description="B12-binding" evidence="6">
    <location>
        <begin position="11"/>
        <end position="191"/>
    </location>
</feature>
<keyword evidence="2" id="KW-0949">S-adenosyl-L-methionine</keyword>
<name>A0A1F5AES2_9BACT</name>
<keyword evidence="5" id="KW-0411">Iron-sulfur</keyword>
<dbReference type="SFLD" id="SFLDG01082">
    <property type="entry name" value="B12-binding_domain_containing"/>
    <property type="match status" value="1"/>
</dbReference>
<dbReference type="InterPro" id="IPR036724">
    <property type="entry name" value="Cobalamin-bd_sf"/>
</dbReference>
<keyword evidence="4" id="KW-0408">Iron</keyword>
<dbReference type="PANTHER" id="PTHR43409">
    <property type="entry name" value="ANAEROBIC MAGNESIUM-PROTOPORPHYRIN IX MONOMETHYL ESTER CYCLASE-RELATED"/>
    <property type="match status" value="1"/>
</dbReference>
<dbReference type="STRING" id="1797291.A2V47_02710"/>
<dbReference type="InterPro" id="IPR007197">
    <property type="entry name" value="rSAM"/>
</dbReference>
<dbReference type="InterPro" id="IPR006158">
    <property type="entry name" value="Cobalamin-bd"/>
</dbReference>
<dbReference type="InterPro" id="IPR051198">
    <property type="entry name" value="BchE-like"/>
</dbReference>
<dbReference type="CDD" id="cd01335">
    <property type="entry name" value="Radical_SAM"/>
    <property type="match status" value="1"/>
</dbReference>
<evidence type="ECO:0000259" key="6">
    <source>
        <dbReference type="PROSITE" id="PS51332"/>
    </source>
</evidence>
<dbReference type="GO" id="GO:0051536">
    <property type="term" value="F:iron-sulfur cluster binding"/>
    <property type="evidence" value="ECO:0007669"/>
    <property type="project" value="UniProtKB-KW"/>
</dbReference>
<dbReference type="PROSITE" id="PS51918">
    <property type="entry name" value="RADICAL_SAM"/>
    <property type="match status" value="1"/>
</dbReference>
<proteinExistence type="predicted"/>
<keyword evidence="3" id="KW-0479">Metal-binding</keyword>